<sequence length="377" mass="45228">MWDIYERVLFKFLLYYQLRKILYMIQGIKEFYTPLELLNLYYSNGQCGGNRRNKLWQKMNSLLSWDNLLNHGYQWDLCPLLFFIISKALPKINNSILQQDQGKTCPKSISSKLQEYYQRSLIRNMILVDELKRIVLELKENNIEVATLKGGFLAENVYKDIACRPMGDLDILIKDKDKEKCYKILLNMGYENVVESAQIQMLHRSFCKKVRMMPVNIEIHHYLVKEVFIPKFNVENVFFDKNIPLEYNLIYLSCHGIRHGLYRFLWLCDLAEIIKNNKELINWDKAYKKSIDYNIQKQFLFTMHLTTILLLPTFSGMSNFSYKYLLPYISELLFIRIQKKILNHADEKRLRHLLSICMMKISDLKAFFQRYIQYRKM</sequence>
<dbReference type="InterPro" id="IPR039498">
    <property type="entry name" value="NTP_transf_5"/>
</dbReference>
<dbReference type="Pfam" id="PF14907">
    <property type="entry name" value="NTP_transf_5"/>
    <property type="match status" value="1"/>
</dbReference>
<proteinExistence type="predicted"/>
<comment type="caution">
    <text evidence="1">The sequence shown here is derived from an EMBL/GenBank/DDBJ whole genome shotgun (WGS) entry which is preliminary data.</text>
</comment>
<gene>
    <name evidence="1" type="ORF">KSU1_C0430</name>
</gene>
<dbReference type="eggNOG" id="COG1216">
    <property type="taxonomic scope" value="Bacteria"/>
</dbReference>
<dbReference type="EMBL" id="BAFH01000003">
    <property type="protein sequence ID" value="GAB62026.1"/>
    <property type="molecule type" value="Genomic_DNA"/>
</dbReference>
<dbReference type="STRING" id="247490.KSU1_C0430"/>
<accession>I3IJY1</accession>
<name>I3IJY1_9BACT</name>
<keyword evidence="2" id="KW-1185">Reference proteome</keyword>
<dbReference type="Proteomes" id="UP000002985">
    <property type="component" value="Unassembled WGS sequence"/>
</dbReference>
<dbReference type="OrthoDB" id="5366220at2"/>
<reference evidence="1 2" key="1">
    <citation type="journal article" date="2012" name="FEBS Lett.">
        <title>Anammox organism KSU-1 expresses a NirK-type copper-containing nitrite reductase instead of a NirS-type with cytochrome cd1.</title>
        <authorList>
            <person name="Hira D."/>
            <person name="Toh H."/>
            <person name="Migita C.T."/>
            <person name="Okubo H."/>
            <person name="Nishiyama T."/>
            <person name="Hattori M."/>
            <person name="Furukawa K."/>
            <person name="Fujii T."/>
        </authorList>
    </citation>
    <scope>NUCLEOTIDE SEQUENCE [LARGE SCALE GENOMIC DNA]</scope>
</reference>
<evidence type="ECO:0008006" key="3">
    <source>
        <dbReference type="Google" id="ProtNLM"/>
    </source>
</evidence>
<protein>
    <recommendedName>
        <fullName evidence="3">Nucleotidyltransferase family protein</fullName>
    </recommendedName>
</protein>
<dbReference type="AlphaFoldDB" id="I3IJY1"/>
<evidence type="ECO:0000313" key="1">
    <source>
        <dbReference type="EMBL" id="GAB62026.1"/>
    </source>
</evidence>
<organism evidence="1 2">
    <name type="scientific">Candidatus Jettenia caeni</name>
    <dbReference type="NCBI Taxonomy" id="247490"/>
    <lineage>
        <taxon>Bacteria</taxon>
        <taxon>Pseudomonadati</taxon>
        <taxon>Planctomycetota</taxon>
        <taxon>Candidatus Brocadiia</taxon>
        <taxon>Candidatus Brocadiales</taxon>
        <taxon>Candidatus Brocadiaceae</taxon>
        <taxon>Candidatus Jettenia</taxon>
    </lineage>
</organism>
<evidence type="ECO:0000313" key="2">
    <source>
        <dbReference type="Proteomes" id="UP000002985"/>
    </source>
</evidence>